<dbReference type="Pfam" id="PF00589">
    <property type="entry name" value="Phage_integrase"/>
    <property type="match status" value="1"/>
</dbReference>
<dbReference type="PROSITE" id="PS51898">
    <property type="entry name" value="TYR_RECOMBINASE"/>
    <property type="match status" value="1"/>
</dbReference>
<dbReference type="InterPro" id="IPR025269">
    <property type="entry name" value="SAM-like_dom"/>
</dbReference>
<dbReference type="InterPro" id="IPR002104">
    <property type="entry name" value="Integrase_catalytic"/>
</dbReference>
<dbReference type="PANTHER" id="PTHR30349">
    <property type="entry name" value="PHAGE INTEGRASE-RELATED"/>
    <property type="match status" value="1"/>
</dbReference>
<dbReference type="Proteomes" id="UP000644010">
    <property type="component" value="Unassembled WGS sequence"/>
</dbReference>
<proteinExistence type="inferred from homology"/>
<organism evidence="5 6">
    <name type="scientific">Parabacteroides segnis</name>
    <dbReference type="NCBI Taxonomy" id="2763058"/>
    <lineage>
        <taxon>Bacteria</taxon>
        <taxon>Pseudomonadati</taxon>
        <taxon>Bacteroidota</taxon>
        <taxon>Bacteroidia</taxon>
        <taxon>Bacteroidales</taxon>
        <taxon>Tannerellaceae</taxon>
        <taxon>Parabacteroides</taxon>
    </lineage>
</organism>
<dbReference type="InterPro" id="IPR050090">
    <property type="entry name" value="Tyrosine_recombinase_XerCD"/>
</dbReference>
<comment type="caution">
    <text evidence="5">The sequence shown here is derived from an EMBL/GenBank/DDBJ whole genome shotgun (WGS) entry which is preliminary data.</text>
</comment>
<gene>
    <name evidence="5" type="ORF">H8S77_19925</name>
</gene>
<reference evidence="5 6" key="1">
    <citation type="submission" date="2020-08" db="EMBL/GenBank/DDBJ databases">
        <title>Genome public.</title>
        <authorList>
            <person name="Liu C."/>
            <person name="Sun Q."/>
        </authorList>
    </citation>
    <scope>NUCLEOTIDE SEQUENCE [LARGE SCALE GENOMIC DNA]</scope>
    <source>
        <strain evidence="5 6">BX2</strain>
    </source>
</reference>
<dbReference type="Gene3D" id="1.10.150.130">
    <property type="match status" value="1"/>
</dbReference>
<accession>A0ABR7E7P4</accession>
<sequence>MVTLQEREKKVHVCGDVLSYMDCLGKEKYDSGKEGTAGLYKATHHQLEQFWGKGTFHLKRVNSHLVQDFVTYLQSLSLSQNSVSNYTSIFRATYNAAVSEKLVTPKENPFQKVYLRPVQTYKRSVGMDVIKEITNLNLKSNKRLDFARDLFLFSFMACGMAFVDLAHLTRANIRGNVLVYYRVKTKTEIRVTITSGMRRLLDKYADVGSDLLFPVLKSPDASYENYKVALRTYNRRLATIGNKLSTPVKLTSYVARHSWAMRAKVNLVPISVISQALGHTSEKTTQFYLSSLDQTVIDQVNLKIINFVEKWANGKPCKN</sequence>
<dbReference type="RefSeq" id="WP_186960898.1">
    <property type="nucleotide sequence ID" value="NZ_JACOOI010000027.1"/>
</dbReference>
<dbReference type="SUPFAM" id="SSF56349">
    <property type="entry name" value="DNA breaking-rejoining enzymes"/>
    <property type="match status" value="1"/>
</dbReference>
<keyword evidence="2" id="KW-0238">DNA-binding</keyword>
<evidence type="ECO:0000256" key="1">
    <source>
        <dbReference type="ARBA" id="ARBA00008857"/>
    </source>
</evidence>
<dbReference type="InterPro" id="IPR011010">
    <property type="entry name" value="DNA_brk_join_enz"/>
</dbReference>
<keyword evidence="6" id="KW-1185">Reference proteome</keyword>
<dbReference type="InterPro" id="IPR013762">
    <property type="entry name" value="Integrase-like_cat_sf"/>
</dbReference>
<keyword evidence="3" id="KW-0233">DNA recombination</keyword>
<feature type="domain" description="Tyr recombinase" evidence="4">
    <location>
        <begin position="120"/>
        <end position="301"/>
    </location>
</feature>
<dbReference type="PANTHER" id="PTHR30349:SF64">
    <property type="entry name" value="PROPHAGE INTEGRASE INTD-RELATED"/>
    <property type="match status" value="1"/>
</dbReference>
<protein>
    <submittedName>
        <fullName evidence="5">Site-specific integrase</fullName>
    </submittedName>
</protein>
<name>A0ABR7E7P4_9BACT</name>
<evidence type="ECO:0000313" key="5">
    <source>
        <dbReference type="EMBL" id="MBC5645154.1"/>
    </source>
</evidence>
<evidence type="ECO:0000256" key="3">
    <source>
        <dbReference type="ARBA" id="ARBA00023172"/>
    </source>
</evidence>
<evidence type="ECO:0000259" key="4">
    <source>
        <dbReference type="PROSITE" id="PS51898"/>
    </source>
</evidence>
<dbReference type="Gene3D" id="1.10.443.10">
    <property type="entry name" value="Intergrase catalytic core"/>
    <property type="match status" value="1"/>
</dbReference>
<dbReference type="EMBL" id="JACOOI010000027">
    <property type="protein sequence ID" value="MBC5645154.1"/>
    <property type="molecule type" value="Genomic_DNA"/>
</dbReference>
<comment type="similarity">
    <text evidence="1">Belongs to the 'phage' integrase family.</text>
</comment>
<dbReference type="CDD" id="cd01185">
    <property type="entry name" value="INTN1_C_like"/>
    <property type="match status" value="1"/>
</dbReference>
<evidence type="ECO:0000313" key="6">
    <source>
        <dbReference type="Proteomes" id="UP000644010"/>
    </source>
</evidence>
<dbReference type="InterPro" id="IPR010998">
    <property type="entry name" value="Integrase_recombinase_N"/>
</dbReference>
<evidence type="ECO:0000256" key="2">
    <source>
        <dbReference type="ARBA" id="ARBA00023125"/>
    </source>
</evidence>
<dbReference type="Pfam" id="PF13102">
    <property type="entry name" value="Phage_int_SAM_5"/>
    <property type="match status" value="1"/>
</dbReference>